<dbReference type="Pfam" id="PF13585">
    <property type="entry name" value="CHU_C"/>
    <property type="match status" value="1"/>
</dbReference>
<dbReference type="InterPro" id="IPR026341">
    <property type="entry name" value="T9SS_type_B"/>
</dbReference>
<comment type="caution">
    <text evidence="3">The sequence shown here is derived from an EMBL/GenBank/DDBJ whole genome shotgun (WGS) entry which is preliminary data.</text>
</comment>
<feature type="domain" description="HYR" evidence="2">
    <location>
        <begin position="396"/>
        <end position="475"/>
    </location>
</feature>
<dbReference type="EMBL" id="JAHESE010000007">
    <property type="protein sequence ID" value="MBT1708578.1"/>
    <property type="molecule type" value="Genomic_DNA"/>
</dbReference>
<evidence type="ECO:0000313" key="3">
    <source>
        <dbReference type="EMBL" id="MBT1708578.1"/>
    </source>
</evidence>
<evidence type="ECO:0000313" key="4">
    <source>
        <dbReference type="Proteomes" id="UP001319080"/>
    </source>
</evidence>
<protein>
    <submittedName>
        <fullName evidence="3">HYR domain-containing protein</fullName>
    </submittedName>
</protein>
<feature type="domain" description="HYR" evidence="2">
    <location>
        <begin position="886"/>
        <end position="969"/>
    </location>
</feature>
<dbReference type="Proteomes" id="UP001319080">
    <property type="component" value="Unassembled WGS sequence"/>
</dbReference>
<dbReference type="RefSeq" id="WP_254084168.1">
    <property type="nucleotide sequence ID" value="NZ_JAHESE010000007.1"/>
</dbReference>
<feature type="domain" description="HYR" evidence="2">
    <location>
        <begin position="1298"/>
        <end position="1378"/>
    </location>
</feature>
<sequence length="1960" mass="201626">MLPVDFVRRQKTLFLGGLLVLLGLLSGQQAFGQGCSCPPINTCGCNVGLTKLTVRFTGLLGLTVDVRDDGGSIYSGLLLLPGSTFHIQSSAGPGMPFVGDHVTIRTTLLVLADISTSCSNPVKIGTTFGNFVVTGGESVGGLPICCLNMESTPPNFTSCPANINVNADAAACGANVGWTTPAVTDNCAVATVVSDHNPGDFFPVGTTPVKYTATDNYGNTANCTFNVTVSDVTPPVLAGCPTDFSVPTNPLSCNAVVSWTPPTATDNCDASPQINSNTNPGTTLSLGPHTVTYTARDTRGNQSTCSFTITVVDATKPVFSNCPANVSVPANPATCTATATWTPPTANDNCGGSVTVTRTASPGATFGFGITTVTYEATDVAGNKETCSFTVTVTDNTKPLFTNCPANIAVSANPATCDAVVSWTPPTVTDNCDASPVTTTTNTPGSAFAPGVHTVTYEATDAAGNKETCSFTVTVTDYTKPVFAGCPANIHVNTDPATCDAIVNWTPPTATDNCDASPVVTTTNTPGSTFTPGTHTVTYEATDMAGNKETCSFTITVTDATKPVFSNCPTNISVATSPTSCDAAVTWTPPTVTDNCDAAPVVTTTHTPGSALTPGIYTVTYEATDAAGNKETCSFTVTVTDATKPVFTNCPANINVTTNPTTCDAIANWAPPTVTDNCDASPVVTTTNVPGSTFTPGVHTVTYEATDADGNKETCSFTVTVTDGSKPVFTNCPTSISVTTNPATCNAVVSWTPPTVTDNCDASPVVTMTNAPGSTFTLGIHTVTYEATDAAGNKEICSFTVTVTDATKPVFNNCPANINVTTNPTTCDAVATWAPPTVTDNCDALPVVTTTNLSGSTFTLGVHTVTYEATDAAGNKETCSFTVTVTDATKPVFAGCPANINVTTSPTTCDAVVTWAPPTVTDNCDLAPVVTATNGPGSTFARGVHTVIYEATDASGNKETCSFTVTVTDGAKPVFTNCPANINVATSPTTCDIVVDWIPPTVTDNCDASPVLTTTNTPGSTFAVGMYTITYEATDAAGNKETCSFTVTVTDNTKPVFANCPANISVPTNPTTCDAVVNWTPPTATDNCDALPVVTTTNTPGSAFTLGVHTVTYEATDATGNKETCSFTVTVTDNIKPMFAGCPANINVATSPTSCDALVNWTPPTVTDNCDAAPVVTTTNTPGSAFTLGVHTVTYEAADASGNKETCSFTVTVTDGTKPTFINCPANIHATTNSASCDAVVNWMPPTVTDNCDTAPVVTSTANPGATFTLGVHTVTYEATDAAGNTETCSFTITVTDGTKPVFANCPANMSVSASATCDAVVSWTPPTVTDNCDTSPVVTGTGNPETTFNLGVHTITYEATDAAGNKETCSFTVTVVDTTKPVFANCPANINVFTRTTSCDAVVSWTPPAVTDNCDAAPVITSTHNPGATFASGVHTITYEATDAGGNKETCSFTITVIDDADPIFTVCPANIVVTADPASCHATPSWTVPVASDNCTATPTVTGNFNPGDQFPIGTTTTVTYTAQDAAGNSATCSFTVTVHDNTAPVITGCPADISAATDATCQAIATWTPPVAADNCPVVLTSTHNPGDAFPTGTTTVIYTATDGAGNLTTCSFDVIARDAVAPVFANCPGDITASANDTGCGASVHWTPPLASDNCPGIVSLSADHAPGDLFAVGMTTVTYTAADISGNSTTCSFTITVNDATSPTFLNCPGDIAVASDNACGAIVTWAPPAAADNCSVAGITGTHQPGDRFNTGITEVVYTATDIHGNASVCRFNVKVRNGEVPLITGCPADVLAKAGESGEVAVTWEPPTASTRCGPLTLTSSHQPGDIFPVGTTVITYTASNDAGTTVTCAFNVIVSYEDLDIEVTRVVTPDGDGKNDEWIIARVEKFNRNRVFILDRWGSVIYQASGYNNTTVAWNGVNSNGVQVPAGTYYYVIEVDFLEKHLKKSGFFELLR</sequence>
<name>A0AAP2DWA6_9BACT</name>
<feature type="domain" description="HYR" evidence="2">
    <location>
        <begin position="806"/>
        <end position="885"/>
    </location>
</feature>
<dbReference type="NCBIfam" id="TIGR04131">
    <property type="entry name" value="Bac_Flav_CTERM"/>
    <property type="match status" value="1"/>
</dbReference>
<dbReference type="Gene3D" id="2.60.40.4070">
    <property type="match status" value="1"/>
</dbReference>
<feature type="domain" description="HYR" evidence="2">
    <location>
        <begin position="312"/>
        <end position="395"/>
    </location>
</feature>
<dbReference type="InterPro" id="IPR003410">
    <property type="entry name" value="HYR_dom"/>
</dbReference>
<feature type="domain" description="HYR" evidence="2">
    <location>
        <begin position="232"/>
        <end position="311"/>
    </location>
</feature>
<feature type="domain" description="HYR" evidence="2">
    <location>
        <begin position="1621"/>
        <end position="1704"/>
    </location>
</feature>
<dbReference type="InterPro" id="IPR013783">
    <property type="entry name" value="Ig-like_fold"/>
</dbReference>
<feature type="domain" description="HYR" evidence="2">
    <location>
        <begin position="1705"/>
        <end position="1782"/>
    </location>
</feature>
<feature type="domain" description="HYR" evidence="2">
    <location>
        <begin position="970"/>
        <end position="1049"/>
    </location>
</feature>
<organism evidence="3 4">
    <name type="scientific">Dawidia cretensis</name>
    <dbReference type="NCBI Taxonomy" id="2782350"/>
    <lineage>
        <taxon>Bacteria</taxon>
        <taxon>Pseudomonadati</taxon>
        <taxon>Bacteroidota</taxon>
        <taxon>Cytophagia</taxon>
        <taxon>Cytophagales</taxon>
        <taxon>Chryseotaleaceae</taxon>
        <taxon>Dawidia</taxon>
    </lineage>
</organism>
<dbReference type="Gene3D" id="2.60.40.10">
    <property type="entry name" value="Immunoglobulins"/>
    <property type="match status" value="17"/>
</dbReference>
<evidence type="ECO:0000259" key="2">
    <source>
        <dbReference type="PROSITE" id="PS50825"/>
    </source>
</evidence>
<keyword evidence="1" id="KW-0677">Repeat</keyword>
<feature type="domain" description="HYR" evidence="2">
    <location>
        <begin position="1459"/>
        <end position="1543"/>
    </location>
</feature>
<feature type="domain" description="HYR" evidence="2">
    <location>
        <begin position="1134"/>
        <end position="1213"/>
    </location>
</feature>
<reference evidence="3 4" key="1">
    <citation type="submission" date="2021-05" db="EMBL/GenBank/DDBJ databases">
        <title>A Polyphasic approach of four new species of the genus Ohtaekwangia: Ohtaekwangia histidinii sp. nov., Ohtaekwangia cretensis sp. nov., Ohtaekwangia indiensis sp. nov., Ohtaekwangia reichenbachii sp. nov. from diverse environment.</title>
        <authorList>
            <person name="Octaviana S."/>
        </authorList>
    </citation>
    <scope>NUCLEOTIDE SEQUENCE [LARGE SCALE GENOMIC DNA]</scope>
    <source>
        <strain evidence="3 4">PWU5</strain>
    </source>
</reference>
<feature type="domain" description="HYR" evidence="2">
    <location>
        <begin position="1214"/>
        <end position="1297"/>
    </location>
</feature>
<dbReference type="PROSITE" id="PS50825">
    <property type="entry name" value="HYR"/>
    <property type="match status" value="21"/>
</dbReference>
<feature type="domain" description="HYR" evidence="2">
    <location>
        <begin position="642"/>
        <end position="721"/>
    </location>
</feature>
<feature type="domain" description="HYR" evidence="2">
    <location>
        <begin position="560"/>
        <end position="641"/>
    </location>
</feature>
<gene>
    <name evidence="3" type="ORF">KK062_10095</name>
</gene>
<accession>A0AAP2DWA6</accession>
<feature type="domain" description="HYR" evidence="2">
    <location>
        <begin position="1050"/>
        <end position="1133"/>
    </location>
</feature>
<feature type="domain" description="HYR" evidence="2">
    <location>
        <begin position="722"/>
        <end position="805"/>
    </location>
</feature>
<feature type="domain" description="HYR" evidence="2">
    <location>
        <begin position="149"/>
        <end position="231"/>
    </location>
</feature>
<feature type="domain" description="HYR" evidence="2">
    <location>
        <begin position="1379"/>
        <end position="1458"/>
    </location>
</feature>
<feature type="domain" description="HYR" evidence="2">
    <location>
        <begin position="1783"/>
        <end position="1864"/>
    </location>
</feature>
<keyword evidence="4" id="KW-1185">Reference proteome</keyword>
<feature type="domain" description="HYR" evidence="2">
    <location>
        <begin position="1544"/>
        <end position="1620"/>
    </location>
</feature>
<evidence type="ECO:0000256" key="1">
    <source>
        <dbReference type="ARBA" id="ARBA00022737"/>
    </source>
</evidence>
<dbReference type="PANTHER" id="PTHR24273">
    <property type="entry name" value="FI04643P-RELATED"/>
    <property type="match status" value="1"/>
</dbReference>
<dbReference type="Pfam" id="PF02494">
    <property type="entry name" value="HYR"/>
    <property type="match status" value="21"/>
</dbReference>
<dbReference type="PANTHER" id="PTHR24273:SF32">
    <property type="entry name" value="HYALIN"/>
    <property type="match status" value="1"/>
</dbReference>
<feature type="domain" description="HYR" evidence="2">
    <location>
        <begin position="476"/>
        <end position="559"/>
    </location>
</feature>
<proteinExistence type="predicted"/>